<evidence type="ECO:0000313" key="2">
    <source>
        <dbReference type="EMBL" id="KAF0310713.1"/>
    </source>
</evidence>
<reference evidence="2 3" key="1">
    <citation type="submission" date="2019-07" db="EMBL/GenBank/DDBJ databases">
        <title>Draft genome assembly of a fouling barnacle, Amphibalanus amphitrite (Darwin, 1854): The first reference genome for Thecostraca.</title>
        <authorList>
            <person name="Kim W."/>
        </authorList>
    </citation>
    <scope>NUCLEOTIDE SEQUENCE [LARGE SCALE GENOMIC DNA]</scope>
    <source>
        <strain evidence="2">SNU_AA5</strain>
        <tissue evidence="2">Soma without cirri and trophi</tissue>
    </source>
</reference>
<keyword evidence="1" id="KW-0812">Transmembrane</keyword>
<feature type="transmembrane region" description="Helical" evidence="1">
    <location>
        <begin position="19"/>
        <end position="37"/>
    </location>
</feature>
<dbReference type="EMBL" id="VIIS01000292">
    <property type="protein sequence ID" value="KAF0310713.1"/>
    <property type="molecule type" value="Genomic_DNA"/>
</dbReference>
<evidence type="ECO:0000256" key="1">
    <source>
        <dbReference type="SAM" id="Phobius"/>
    </source>
</evidence>
<keyword evidence="3" id="KW-1185">Reference proteome</keyword>
<keyword evidence="1" id="KW-0472">Membrane</keyword>
<dbReference type="AlphaFoldDB" id="A0A6A4WXV1"/>
<evidence type="ECO:0000313" key="3">
    <source>
        <dbReference type="Proteomes" id="UP000440578"/>
    </source>
</evidence>
<comment type="caution">
    <text evidence="2">The sequence shown here is derived from an EMBL/GenBank/DDBJ whole genome shotgun (WGS) entry which is preliminary data.</text>
</comment>
<keyword evidence="1" id="KW-1133">Transmembrane helix</keyword>
<organism evidence="2 3">
    <name type="scientific">Amphibalanus amphitrite</name>
    <name type="common">Striped barnacle</name>
    <name type="synonym">Balanus amphitrite</name>
    <dbReference type="NCBI Taxonomy" id="1232801"/>
    <lineage>
        <taxon>Eukaryota</taxon>
        <taxon>Metazoa</taxon>
        <taxon>Ecdysozoa</taxon>
        <taxon>Arthropoda</taxon>
        <taxon>Crustacea</taxon>
        <taxon>Multicrustacea</taxon>
        <taxon>Cirripedia</taxon>
        <taxon>Thoracica</taxon>
        <taxon>Thoracicalcarea</taxon>
        <taxon>Balanomorpha</taxon>
        <taxon>Balanoidea</taxon>
        <taxon>Balanidae</taxon>
        <taxon>Amphibalaninae</taxon>
        <taxon>Amphibalanus</taxon>
    </lineage>
</organism>
<proteinExistence type="predicted"/>
<gene>
    <name evidence="2" type="ORF">FJT64_001908</name>
</gene>
<sequence>MGYNRRVSQFISSLRIGPITSYVLVAAVVMTLSLHLLKERKIYSVSGDLLASPMQGLLFYEPFWYFRRGQGHKPIIKDIIDPEADKYVPKDLRKLLLCHQKLKLKKSVKPNFIL</sequence>
<accession>A0A6A4WXV1</accession>
<protein>
    <submittedName>
        <fullName evidence="2">Uncharacterized protein</fullName>
    </submittedName>
</protein>
<name>A0A6A4WXV1_AMPAM</name>
<dbReference type="Proteomes" id="UP000440578">
    <property type="component" value="Unassembled WGS sequence"/>
</dbReference>